<protein>
    <submittedName>
        <fullName evidence="1">Uncharacterized protein</fullName>
    </submittedName>
</protein>
<name>A0A6H1ZMY0_9ZZZZ</name>
<organism evidence="1">
    <name type="scientific">viral metagenome</name>
    <dbReference type="NCBI Taxonomy" id="1070528"/>
    <lineage>
        <taxon>unclassified sequences</taxon>
        <taxon>metagenomes</taxon>
        <taxon>organismal metagenomes</taxon>
    </lineage>
</organism>
<dbReference type="AlphaFoldDB" id="A0A6H1ZMY0"/>
<accession>A0A6H1ZMY0</accession>
<proteinExistence type="predicted"/>
<gene>
    <name evidence="1" type="ORF">TM448A01027_0012</name>
</gene>
<dbReference type="EMBL" id="MT144090">
    <property type="protein sequence ID" value="QJA48560.1"/>
    <property type="molecule type" value="Genomic_DNA"/>
</dbReference>
<evidence type="ECO:0000313" key="1">
    <source>
        <dbReference type="EMBL" id="QJA48560.1"/>
    </source>
</evidence>
<sequence>MESCDIKVCPFYNKKIVGGTNCEDKKRVETCSLKIHIGILEEQISSAVQPRVSQGEEMEVGVLLPKLNKRLAIYQKAINEIDDYFEYRYAQFDREEIRKYVYDVLDSLAKKLEATKTGYWTSLDFF</sequence>
<reference evidence="1" key="1">
    <citation type="submission" date="2020-03" db="EMBL/GenBank/DDBJ databases">
        <title>The deep terrestrial virosphere.</title>
        <authorList>
            <person name="Holmfeldt K."/>
            <person name="Nilsson E."/>
            <person name="Simone D."/>
            <person name="Lopez-Fernandez M."/>
            <person name="Wu X."/>
            <person name="de Brujin I."/>
            <person name="Lundin D."/>
            <person name="Andersson A."/>
            <person name="Bertilsson S."/>
            <person name="Dopson M."/>
        </authorList>
    </citation>
    <scope>NUCLEOTIDE SEQUENCE</scope>
    <source>
        <strain evidence="1">TM448A01027</strain>
    </source>
</reference>